<dbReference type="PANTHER" id="PTHR48079">
    <property type="entry name" value="PROTEIN YEEZ"/>
    <property type="match status" value="1"/>
</dbReference>
<name>A0ABN2MWY5_9PSEU</name>
<dbReference type="CDD" id="cd05262">
    <property type="entry name" value="SDR_a7"/>
    <property type="match status" value="1"/>
</dbReference>
<dbReference type="Proteomes" id="UP001500449">
    <property type="component" value="Unassembled WGS sequence"/>
</dbReference>
<evidence type="ECO:0000259" key="1">
    <source>
        <dbReference type="Pfam" id="PF01370"/>
    </source>
</evidence>
<dbReference type="Pfam" id="PF01370">
    <property type="entry name" value="Epimerase"/>
    <property type="match status" value="1"/>
</dbReference>
<dbReference type="EMBL" id="BAAAQK010000005">
    <property type="protein sequence ID" value="GAA1842285.1"/>
    <property type="molecule type" value="Genomic_DNA"/>
</dbReference>
<gene>
    <name evidence="2" type="ORF">GCM10009836_22070</name>
</gene>
<protein>
    <submittedName>
        <fullName evidence="2">SDR family oxidoreductase</fullName>
    </submittedName>
</protein>
<evidence type="ECO:0000313" key="3">
    <source>
        <dbReference type="Proteomes" id="UP001500449"/>
    </source>
</evidence>
<reference evidence="2 3" key="1">
    <citation type="journal article" date="2019" name="Int. J. Syst. Evol. Microbiol.">
        <title>The Global Catalogue of Microorganisms (GCM) 10K type strain sequencing project: providing services to taxonomists for standard genome sequencing and annotation.</title>
        <authorList>
            <consortium name="The Broad Institute Genomics Platform"/>
            <consortium name="The Broad Institute Genome Sequencing Center for Infectious Disease"/>
            <person name="Wu L."/>
            <person name="Ma J."/>
        </authorList>
    </citation>
    <scope>NUCLEOTIDE SEQUENCE [LARGE SCALE GENOMIC DNA]</scope>
    <source>
        <strain evidence="2 3">JCM 16009</strain>
    </source>
</reference>
<keyword evidence="3" id="KW-1185">Reference proteome</keyword>
<dbReference type="Gene3D" id="3.40.50.720">
    <property type="entry name" value="NAD(P)-binding Rossmann-like Domain"/>
    <property type="match status" value="1"/>
</dbReference>
<dbReference type="InterPro" id="IPR001509">
    <property type="entry name" value="Epimerase_deHydtase"/>
</dbReference>
<organism evidence="2 3">
    <name type="scientific">Pseudonocardia ailaonensis</name>
    <dbReference type="NCBI Taxonomy" id="367279"/>
    <lineage>
        <taxon>Bacteria</taxon>
        <taxon>Bacillati</taxon>
        <taxon>Actinomycetota</taxon>
        <taxon>Actinomycetes</taxon>
        <taxon>Pseudonocardiales</taxon>
        <taxon>Pseudonocardiaceae</taxon>
        <taxon>Pseudonocardia</taxon>
    </lineage>
</organism>
<dbReference type="RefSeq" id="WP_344415185.1">
    <property type="nucleotide sequence ID" value="NZ_BAAAQK010000005.1"/>
</dbReference>
<dbReference type="SUPFAM" id="SSF51735">
    <property type="entry name" value="NAD(P)-binding Rossmann-fold domains"/>
    <property type="match status" value="1"/>
</dbReference>
<comment type="caution">
    <text evidence="2">The sequence shown here is derived from an EMBL/GenBank/DDBJ whole genome shotgun (WGS) entry which is preliminary data.</text>
</comment>
<dbReference type="InterPro" id="IPR051783">
    <property type="entry name" value="NAD(P)-dependent_oxidoreduct"/>
</dbReference>
<accession>A0ABN2MWY5</accession>
<proteinExistence type="predicted"/>
<evidence type="ECO:0000313" key="2">
    <source>
        <dbReference type="EMBL" id="GAA1842285.1"/>
    </source>
</evidence>
<feature type="domain" description="NAD-dependent epimerase/dehydratase" evidence="1">
    <location>
        <begin position="3"/>
        <end position="210"/>
    </location>
</feature>
<dbReference type="InterPro" id="IPR036291">
    <property type="entry name" value="NAD(P)-bd_dom_sf"/>
</dbReference>
<dbReference type="PANTHER" id="PTHR48079:SF6">
    <property type="entry name" value="NAD(P)-BINDING DOMAIN-CONTAINING PROTEIN-RELATED"/>
    <property type="match status" value="1"/>
</dbReference>
<sequence>MRVFITGASGHIGSLVTAELQAAGHQVVGLARSDSSAAALAARNVEVFRGDLDEPDSLRPAAEAADGVIHLAFDHSFTDMAAAAGKDLRAIEVLGGALAGSDRPLVVTSGTAGLAFGRAATEEDPGSPQSPRTASEQLTLDLAGRGVRSSVVRLAPSVHGPADAHGFVPRLVAVAREKGYAGYVGDGSQRWSTVHGLDAAPLYRLALESAPAGSRLHGVGEEGVTLGEIAAAIGRGVGVPTRSVTPEEALADAGFIGAIAAMDVPASSTATQELLGWKPSHPGLLADLEEGFYFA</sequence>